<dbReference type="GO" id="GO:0008705">
    <property type="term" value="F:methionine synthase activity"/>
    <property type="evidence" value="ECO:0007669"/>
    <property type="project" value="TreeGrafter"/>
</dbReference>
<comment type="caution">
    <text evidence="6">The sequence shown here is derived from an EMBL/GenBank/DDBJ whole genome shotgun (WGS) entry which is preliminary data.</text>
</comment>
<evidence type="ECO:0000313" key="6">
    <source>
        <dbReference type="EMBL" id="MBK1875461.1"/>
    </source>
</evidence>
<dbReference type="GO" id="GO:0031419">
    <property type="term" value="F:cobalamin binding"/>
    <property type="evidence" value="ECO:0007669"/>
    <property type="project" value="InterPro"/>
</dbReference>
<dbReference type="Pfam" id="PF02607">
    <property type="entry name" value="B12-binding_2"/>
    <property type="match status" value="1"/>
</dbReference>
<keyword evidence="2" id="KW-0479">Metal-binding</keyword>
<dbReference type="InterPro" id="IPR003759">
    <property type="entry name" value="Cbl-bd_cap"/>
</dbReference>
<evidence type="ECO:0000256" key="2">
    <source>
        <dbReference type="ARBA" id="ARBA00022723"/>
    </source>
</evidence>
<dbReference type="InterPro" id="IPR038071">
    <property type="entry name" value="UROD/MetE-like_sf"/>
</dbReference>
<dbReference type="GO" id="GO:0006779">
    <property type="term" value="P:porphyrin-containing compound biosynthetic process"/>
    <property type="evidence" value="ECO:0007669"/>
    <property type="project" value="InterPro"/>
</dbReference>
<dbReference type="InterPro" id="IPR050554">
    <property type="entry name" value="Met_Synthase/Corrinoid"/>
</dbReference>
<evidence type="ECO:0000256" key="3">
    <source>
        <dbReference type="ARBA" id="ARBA00023285"/>
    </source>
</evidence>
<dbReference type="SUPFAM" id="SSF52242">
    <property type="entry name" value="Cobalamin (vitamin B12)-binding domain"/>
    <property type="match status" value="1"/>
</dbReference>
<protein>
    <submittedName>
        <fullName evidence="6">Cobalamin-dependent protein</fullName>
    </submittedName>
</protein>
<dbReference type="InterPro" id="IPR006158">
    <property type="entry name" value="Cobalamin-bd"/>
</dbReference>
<evidence type="ECO:0000256" key="1">
    <source>
        <dbReference type="ARBA" id="ARBA00010854"/>
    </source>
</evidence>
<evidence type="ECO:0000259" key="5">
    <source>
        <dbReference type="PROSITE" id="PS51337"/>
    </source>
</evidence>
<proteinExistence type="inferred from homology"/>
<dbReference type="EMBL" id="JAENIL010000002">
    <property type="protein sequence ID" value="MBK1875461.1"/>
    <property type="molecule type" value="Genomic_DNA"/>
</dbReference>
<dbReference type="PROSITE" id="PS51332">
    <property type="entry name" value="B12_BINDING"/>
    <property type="match status" value="1"/>
</dbReference>
<dbReference type="RefSeq" id="WP_200353678.1">
    <property type="nucleotide sequence ID" value="NZ_JAENIL010000002.1"/>
</dbReference>
<dbReference type="GO" id="GO:0046653">
    <property type="term" value="P:tetrahydrofolate metabolic process"/>
    <property type="evidence" value="ECO:0007669"/>
    <property type="project" value="TreeGrafter"/>
</dbReference>
<dbReference type="SUPFAM" id="SSF51726">
    <property type="entry name" value="UROD/MetE-like"/>
    <property type="match status" value="1"/>
</dbReference>
<dbReference type="SMART" id="SM01018">
    <property type="entry name" value="B12-binding_2"/>
    <property type="match status" value="1"/>
</dbReference>
<dbReference type="Gene3D" id="3.20.20.210">
    <property type="match status" value="1"/>
</dbReference>
<dbReference type="InterPro" id="IPR036724">
    <property type="entry name" value="Cobalamin-bd_sf"/>
</dbReference>
<dbReference type="PROSITE" id="PS51337">
    <property type="entry name" value="B12_BINDING_NTER"/>
    <property type="match status" value="1"/>
</dbReference>
<keyword evidence="3" id="KW-0170">Cobalt</keyword>
<sequence length="592" mass="64866">MNSKELMTAVLKMEKGDRIPFCPAIYEHKGFLIDKTPSQICRDADLLVEGLLAEYERYKPDFLTVGIDVYNVEAEALGCKIVYFDDTPDVPGVEEYPVKTPEDFDKLTIPNPKTDGRMPLYLEAAKKLKEKVGHEVIVRGAITGPFSLASELIGAENFIVMTMQDPRFTVKLMNFTAKVAAAFGKAFLELGIEPIIFDSRAMPPLCSPQIFQEVVAGVYKRTLVPELKKAGATQIPLIIGGDTTPILDAIIDTGVTQILCDFEGDIELFKRKTLEANIPMRVNVDPRLLHLGPVEKIQDFTMNILNKCWDHPGFILGTGVAAYDCPPEHIDAVSACLDMDYKNWVPKRPLFKQKKEATEAIVADVAPTYPDDLEPVMRELAEAIEEGEEEDVLELVEEALGDDIAPGDIVNRAMIPAMDVIGYRFAQKQLFVPEMLIAARAMSGGLKILRPLIAQTGAKPIGRVLLGTVKGDIHDIGKNLVGMMMEGAGFEIVDLGVNVPVEKFVETLKEQDIHILGMSALLTTTMNYMGRVVEALKEAGIRDTTQVLIGGAPINEKFCDKIEADFYADSAADGVIAAKAALAALTEARIPA</sequence>
<evidence type="ECO:0000313" key="7">
    <source>
        <dbReference type="Proteomes" id="UP000617628"/>
    </source>
</evidence>
<reference evidence="6" key="1">
    <citation type="submission" date="2021-01" db="EMBL/GenBank/DDBJ databases">
        <title>Modified the classification status of verrucomicrobia.</title>
        <authorList>
            <person name="Feng X."/>
        </authorList>
    </citation>
    <scope>NUCLEOTIDE SEQUENCE</scope>
    <source>
        <strain evidence="6">KCTC 13126</strain>
    </source>
</reference>
<dbReference type="PANTHER" id="PTHR45833:SF1">
    <property type="entry name" value="METHIONINE SYNTHASE"/>
    <property type="match status" value="1"/>
</dbReference>
<dbReference type="InterPro" id="IPR000257">
    <property type="entry name" value="Uroporphyrinogen_deCOase"/>
</dbReference>
<dbReference type="Pfam" id="PF01208">
    <property type="entry name" value="URO-D"/>
    <property type="match status" value="1"/>
</dbReference>
<accession>A0A934RV98</accession>
<dbReference type="AlphaFoldDB" id="A0A934RV98"/>
<dbReference type="GO" id="GO:0005829">
    <property type="term" value="C:cytosol"/>
    <property type="evidence" value="ECO:0007669"/>
    <property type="project" value="TreeGrafter"/>
</dbReference>
<evidence type="ECO:0000259" key="4">
    <source>
        <dbReference type="PROSITE" id="PS51332"/>
    </source>
</evidence>
<dbReference type="GO" id="GO:0050667">
    <property type="term" value="P:homocysteine metabolic process"/>
    <property type="evidence" value="ECO:0007669"/>
    <property type="project" value="TreeGrafter"/>
</dbReference>
<organism evidence="6 7">
    <name type="scientific">Pelagicoccus mobilis</name>
    <dbReference type="NCBI Taxonomy" id="415221"/>
    <lineage>
        <taxon>Bacteria</taxon>
        <taxon>Pseudomonadati</taxon>
        <taxon>Verrucomicrobiota</taxon>
        <taxon>Opitutia</taxon>
        <taxon>Puniceicoccales</taxon>
        <taxon>Pelagicoccaceae</taxon>
        <taxon>Pelagicoccus</taxon>
    </lineage>
</organism>
<dbReference type="Gene3D" id="1.10.1240.10">
    <property type="entry name" value="Methionine synthase domain"/>
    <property type="match status" value="1"/>
</dbReference>
<dbReference type="SUPFAM" id="SSF47644">
    <property type="entry name" value="Methionine synthase domain"/>
    <property type="match status" value="1"/>
</dbReference>
<dbReference type="PANTHER" id="PTHR45833">
    <property type="entry name" value="METHIONINE SYNTHASE"/>
    <property type="match status" value="1"/>
</dbReference>
<dbReference type="GO" id="GO:0046872">
    <property type="term" value="F:metal ion binding"/>
    <property type="evidence" value="ECO:0007669"/>
    <property type="project" value="UniProtKB-KW"/>
</dbReference>
<feature type="domain" description="B12-binding" evidence="4">
    <location>
        <begin position="461"/>
        <end position="592"/>
    </location>
</feature>
<feature type="domain" description="B12-binding N-terminal" evidence="5">
    <location>
        <begin position="367"/>
        <end position="461"/>
    </location>
</feature>
<gene>
    <name evidence="6" type="ORF">JIN87_01210</name>
</gene>
<dbReference type="Pfam" id="PF02310">
    <property type="entry name" value="B12-binding"/>
    <property type="match status" value="1"/>
</dbReference>
<dbReference type="CDD" id="cd02070">
    <property type="entry name" value="corrinoid_protein_B12-BD"/>
    <property type="match status" value="1"/>
</dbReference>
<dbReference type="FunFam" id="3.40.50.280:FF:000003">
    <property type="entry name" value="Dimethylamine methyltransferase corrinoid protein"/>
    <property type="match status" value="1"/>
</dbReference>
<dbReference type="Gene3D" id="3.40.50.280">
    <property type="entry name" value="Cobalamin-binding domain"/>
    <property type="match status" value="1"/>
</dbReference>
<keyword evidence="7" id="KW-1185">Reference proteome</keyword>
<name>A0A934RV98_9BACT</name>
<comment type="similarity">
    <text evidence="1">Belongs to the methylamine corrinoid protein family.</text>
</comment>
<dbReference type="InterPro" id="IPR036594">
    <property type="entry name" value="Meth_synthase_dom"/>
</dbReference>
<dbReference type="GO" id="GO:0004853">
    <property type="term" value="F:uroporphyrinogen decarboxylase activity"/>
    <property type="evidence" value="ECO:0007669"/>
    <property type="project" value="InterPro"/>
</dbReference>
<dbReference type="Proteomes" id="UP000617628">
    <property type="component" value="Unassembled WGS sequence"/>
</dbReference>